<keyword evidence="4" id="KW-1185">Reference proteome</keyword>
<evidence type="ECO:0000313" key="4">
    <source>
        <dbReference type="Proteomes" id="UP001162131"/>
    </source>
</evidence>
<evidence type="ECO:0000256" key="2">
    <source>
        <dbReference type="SAM" id="MobiDB-lite"/>
    </source>
</evidence>
<feature type="coiled-coil region" evidence="1">
    <location>
        <begin position="885"/>
        <end position="952"/>
    </location>
</feature>
<dbReference type="GO" id="GO:0005764">
    <property type="term" value="C:lysosome"/>
    <property type="evidence" value="ECO:0007669"/>
    <property type="project" value="TreeGrafter"/>
</dbReference>
<proteinExistence type="predicted"/>
<evidence type="ECO:0000256" key="1">
    <source>
        <dbReference type="SAM" id="Coils"/>
    </source>
</evidence>
<feature type="coiled-coil region" evidence="1">
    <location>
        <begin position="761"/>
        <end position="823"/>
    </location>
</feature>
<organism evidence="3 4">
    <name type="scientific">Blepharisma stoltei</name>
    <dbReference type="NCBI Taxonomy" id="1481888"/>
    <lineage>
        <taxon>Eukaryota</taxon>
        <taxon>Sar</taxon>
        <taxon>Alveolata</taxon>
        <taxon>Ciliophora</taxon>
        <taxon>Postciliodesmatophora</taxon>
        <taxon>Heterotrichea</taxon>
        <taxon>Heterotrichida</taxon>
        <taxon>Blepharismidae</taxon>
        <taxon>Blepharisma</taxon>
    </lineage>
</organism>
<feature type="region of interest" description="Disordered" evidence="2">
    <location>
        <begin position="1"/>
        <end position="26"/>
    </location>
</feature>
<dbReference type="PANTHER" id="PTHR46753">
    <property type="entry name" value="FYVE AND COILED-COIL DOMAIN-CONTAINING PROTEIN 1"/>
    <property type="match status" value="1"/>
</dbReference>
<sequence length="1051" mass="121832">MEESFRRNLSQGDSQEDGVEYAPSEEVEVANQLREKVRSQAQRLRNLEQYKILCEKRISEFCPNHPFPVNPDHLGKFPEGYSPQSSQSKRENKSPQMKVPLAENYTFPPPTTQLTLNQLQELYAAIYYQHSDVLKEKNNLEESLRAETLLSEEQRTYIEVLKQALEAKMENLGISHRDIDAFVDFTNTKTTTDNTRKEISKLQSIIADQEAHLTAMSEQLKKKNEENNNLLIERSESHKHLEAAAESLAFAEEELNKLEDEKNALLEYAEEFSHKEKEFKEEYEKILKEKMELEENFLKVRQILSQEQSMKSMVEDELEIVRRDKSKIDGEAKSSSEENSRLSEKIRKLSAEIEDAKQQIQNLTNKNESLQANSSTLSNTLRETQAELDALQENYNSLLRERNNLKESLEASESSIKELKISKKKSEEKAQELEESLIYKEREFRQMRDSLNTSKEDDLRQSVRQIDGLQKELQKAWGEQQEALKRELAIAEEISELQSKLSDKEEEIEKIKKEAQALKKEKNENRIVTENTHQELVRMAHEKEELEAELHRVEIKLSSEQCSHKLSQDEAANFKAKLEELNLELQKMDEMVRDRDNYIDDANYEIELLKKEFQQAREEADSERQGKTAASEELGGLRQEISRVTASLQEKEKVAKSAKSCLSTISGFLSSFGSICASASTYSSTISPAFKNFLMKYNENHPENTQLLEDWVLSTCKELELLIRSYSDLKQESQVTAQKLLLLQQRYDALSIDDAALKDRERNLRSEVEALVEEKNKLEIDRESSFNKSRSFQNEAGALKRDLQSLNEENNKLKDQLKYSASETIKWRTTAESDVFALKMLEDKANQILKEKKGLEGFLKMLQASIPYSDLQLILVEMMKTHGDIEICERERIRIEGQLIALENELRSSIGLSQEENAINARREIEAMRSQLDRIEAQIQNYKRKMVGLEGELKECGNIERRKRYKNPEKEFEIIQAQEQADTIRVNFEPESSLKRILERAEESSHKIVRYDPLISPQFAPNIESRLMRASPSSFKNRPFNPLRSTKSEII</sequence>
<feature type="region of interest" description="Disordered" evidence="2">
    <location>
        <begin position="73"/>
        <end position="96"/>
    </location>
</feature>
<keyword evidence="1" id="KW-0175">Coiled coil</keyword>
<dbReference type="GO" id="GO:0072383">
    <property type="term" value="P:plus-end-directed vesicle transport along microtubule"/>
    <property type="evidence" value="ECO:0007669"/>
    <property type="project" value="TreeGrafter"/>
</dbReference>
<accession>A0AAU9K217</accession>
<reference evidence="3" key="1">
    <citation type="submission" date="2021-09" db="EMBL/GenBank/DDBJ databases">
        <authorList>
            <consortium name="AG Swart"/>
            <person name="Singh M."/>
            <person name="Singh A."/>
            <person name="Seah K."/>
            <person name="Emmerich C."/>
        </authorList>
    </citation>
    <scope>NUCLEOTIDE SEQUENCE</scope>
    <source>
        <strain evidence="3">ATCC30299</strain>
    </source>
</reference>
<gene>
    <name evidence="3" type="ORF">BSTOLATCC_MIC44613</name>
</gene>
<dbReference type="PANTHER" id="PTHR46753:SF2">
    <property type="entry name" value="FYVE AND COILED-COIL DOMAIN-CONTAINING PROTEIN 1"/>
    <property type="match status" value="1"/>
</dbReference>
<feature type="compositionally biased region" description="Acidic residues" evidence="2">
    <location>
        <begin position="14"/>
        <end position="26"/>
    </location>
</feature>
<feature type="coiled-coil region" evidence="1">
    <location>
        <begin position="206"/>
        <end position="296"/>
    </location>
</feature>
<feature type="coiled-coil region" evidence="1">
    <location>
        <begin position="332"/>
        <end position="626"/>
    </location>
</feature>
<protein>
    <submittedName>
        <fullName evidence="3">Uncharacterized protein</fullName>
    </submittedName>
</protein>
<dbReference type="GO" id="GO:0005770">
    <property type="term" value="C:late endosome"/>
    <property type="evidence" value="ECO:0007669"/>
    <property type="project" value="TreeGrafter"/>
</dbReference>
<comment type="caution">
    <text evidence="3">The sequence shown here is derived from an EMBL/GenBank/DDBJ whole genome shotgun (WGS) entry which is preliminary data.</text>
</comment>
<name>A0AAU9K217_9CILI</name>
<dbReference type="Proteomes" id="UP001162131">
    <property type="component" value="Unassembled WGS sequence"/>
</dbReference>
<dbReference type="AlphaFoldDB" id="A0AAU9K217"/>
<evidence type="ECO:0000313" key="3">
    <source>
        <dbReference type="EMBL" id="CAG9327994.1"/>
    </source>
</evidence>
<dbReference type="GO" id="GO:1901098">
    <property type="term" value="P:positive regulation of autophagosome maturation"/>
    <property type="evidence" value="ECO:0007669"/>
    <property type="project" value="TreeGrafter"/>
</dbReference>
<dbReference type="EMBL" id="CAJZBQ010000044">
    <property type="protein sequence ID" value="CAG9327994.1"/>
    <property type="molecule type" value="Genomic_DNA"/>
</dbReference>
<dbReference type="GO" id="GO:0005776">
    <property type="term" value="C:autophagosome"/>
    <property type="evidence" value="ECO:0007669"/>
    <property type="project" value="TreeGrafter"/>
</dbReference>